<evidence type="ECO:0000259" key="1">
    <source>
        <dbReference type="Pfam" id="PF18113"/>
    </source>
</evidence>
<dbReference type="Gene3D" id="3.30.390.120">
    <property type="match status" value="1"/>
</dbReference>
<sequence>MFAIGDCAEINGQLLPYLAPINAGLPALADCLLGRPTMVNYPLMPVIVKTTTYPLTLYPPAHDLNGHWQIEKSNRGTRALFIDDNQQLQGFVLSEELGDERQYWLDRIRTTL</sequence>
<reference evidence="2 3" key="1">
    <citation type="submission" date="2016-06" db="EMBL/GenBank/DDBJ databases">
        <title>The sequenced genome of the ice-adhering bacterium Marinomonas primoryensis, from Antarctica.</title>
        <authorList>
            <person name="Graham L."/>
            <person name="Vance T.D.R."/>
            <person name="Davies P.L."/>
        </authorList>
    </citation>
    <scope>NUCLEOTIDE SEQUENCE [LARGE SCALE GENOMIC DNA]</scope>
    <source>
        <strain evidence="2 3">AceL</strain>
    </source>
</reference>
<dbReference type="Proteomes" id="UP000249898">
    <property type="component" value="Chromosome"/>
</dbReference>
<dbReference type="InterPro" id="IPR036188">
    <property type="entry name" value="FAD/NAD-bd_sf"/>
</dbReference>
<evidence type="ECO:0000313" key="2">
    <source>
        <dbReference type="EMBL" id="AWY00921.1"/>
    </source>
</evidence>
<dbReference type="Pfam" id="PF18113">
    <property type="entry name" value="Rbx_binding"/>
    <property type="match status" value="1"/>
</dbReference>
<dbReference type="EMBL" id="CP016181">
    <property type="protein sequence ID" value="AWY00921.1"/>
    <property type="molecule type" value="Genomic_DNA"/>
</dbReference>
<name>A0A2Z4PTK3_9GAMM</name>
<feature type="domain" description="Rubredoxin binding" evidence="1">
    <location>
        <begin position="39"/>
        <end position="106"/>
    </location>
</feature>
<proteinExistence type="predicted"/>
<dbReference type="InterPro" id="IPR041364">
    <property type="entry name" value="Rbx-bd"/>
</dbReference>
<accession>A0A2Z4PTK3</accession>
<gene>
    <name evidence="2" type="ORF">A8139_13735</name>
</gene>
<evidence type="ECO:0000313" key="3">
    <source>
        <dbReference type="Proteomes" id="UP000249898"/>
    </source>
</evidence>
<dbReference type="AlphaFoldDB" id="A0A2Z4PTK3"/>
<dbReference type="Gene3D" id="3.50.50.60">
    <property type="entry name" value="FAD/NAD(P)-binding domain"/>
    <property type="match status" value="1"/>
</dbReference>
<organism evidence="2 3">
    <name type="scientific">Marinomonas primoryensis</name>
    <dbReference type="NCBI Taxonomy" id="178399"/>
    <lineage>
        <taxon>Bacteria</taxon>
        <taxon>Pseudomonadati</taxon>
        <taxon>Pseudomonadota</taxon>
        <taxon>Gammaproteobacteria</taxon>
        <taxon>Oceanospirillales</taxon>
        <taxon>Oceanospirillaceae</taxon>
        <taxon>Marinomonas</taxon>
    </lineage>
</organism>
<protein>
    <recommendedName>
        <fullName evidence="1">Rubredoxin binding domain-containing protein</fullName>
    </recommendedName>
</protein>